<name>A0A150JT60_HEYCO</name>
<dbReference type="AlphaFoldDB" id="A0A150JT60"/>
<gene>
    <name evidence="1" type="ORF">B4099_0440</name>
</gene>
<evidence type="ECO:0000313" key="2">
    <source>
        <dbReference type="Proteomes" id="UP000075304"/>
    </source>
</evidence>
<reference evidence="1 2" key="1">
    <citation type="submission" date="2016-01" db="EMBL/GenBank/DDBJ databases">
        <title>Genome Sequences of Twelve Sporeforming Bacillus Species Isolated from Foods.</title>
        <authorList>
            <person name="Berendsen E.M."/>
            <person name="Wells-Bennik M.H."/>
            <person name="Krawcyk A.O."/>
            <person name="De Jong A."/>
            <person name="Holsappel S."/>
            <person name="Eijlander R.T."/>
            <person name="Kuipers O.P."/>
        </authorList>
    </citation>
    <scope>NUCLEOTIDE SEQUENCE [LARGE SCALE GENOMIC DNA]</scope>
    <source>
        <strain evidence="1 2">B4099</strain>
    </source>
</reference>
<proteinExistence type="predicted"/>
<comment type="caution">
    <text evidence="1">The sequence shown here is derived from an EMBL/GenBank/DDBJ whole genome shotgun (WGS) entry which is preliminary data.</text>
</comment>
<dbReference type="EMBL" id="LQYI01000169">
    <property type="protein sequence ID" value="KYC60459.1"/>
    <property type="molecule type" value="Genomic_DNA"/>
</dbReference>
<organism evidence="1 2">
    <name type="scientific">Heyndrickxia coagulans</name>
    <name type="common">Weizmannia coagulans</name>
    <dbReference type="NCBI Taxonomy" id="1398"/>
    <lineage>
        <taxon>Bacteria</taxon>
        <taxon>Bacillati</taxon>
        <taxon>Bacillota</taxon>
        <taxon>Bacilli</taxon>
        <taxon>Bacillales</taxon>
        <taxon>Bacillaceae</taxon>
        <taxon>Heyndrickxia</taxon>
    </lineage>
</organism>
<sequence>MGKPRIKIPVTPSSVPAYKNNQKKVKKSGCGCGGKKTR</sequence>
<dbReference type="Proteomes" id="UP000075304">
    <property type="component" value="Unassembled WGS sequence"/>
</dbReference>
<accession>A0A150JT60</accession>
<evidence type="ECO:0000313" key="1">
    <source>
        <dbReference type="EMBL" id="KYC60459.1"/>
    </source>
</evidence>
<protein>
    <submittedName>
        <fullName evidence="1">Uncharacterized protein</fullName>
    </submittedName>
</protein>